<dbReference type="PANTHER" id="PTHR46829:SF1">
    <property type="entry name" value="STERILE ALPHA MOTIF DOMAIN-CONTAINING PROTEIN 15"/>
    <property type="match status" value="1"/>
</dbReference>
<dbReference type="Proteomes" id="UP000504633">
    <property type="component" value="Unplaced"/>
</dbReference>
<dbReference type="RefSeq" id="XP_023178977.1">
    <property type="nucleotide sequence ID" value="XM_023323209.2"/>
</dbReference>
<dbReference type="OrthoDB" id="6133291at2759"/>
<dbReference type="Pfam" id="PF00536">
    <property type="entry name" value="SAM_1"/>
    <property type="match status" value="1"/>
</dbReference>
<dbReference type="KEGG" id="dhe:111604939"/>
<dbReference type="InterPro" id="IPR013761">
    <property type="entry name" value="SAM/pointed_sf"/>
</dbReference>
<dbReference type="InterPro" id="IPR001660">
    <property type="entry name" value="SAM"/>
</dbReference>
<feature type="domain" description="SAM" evidence="1">
    <location>
        <begin position="76"/>
        <end position="139"/>
    </location>
</feature>
<dbReference type="OMA" id="CECDWSP"/>
<dbReference type="PROSITE" id="PS50105">
    <property type="entry name" value="SAM_DOMAIN"/>
    <property type="match status" value="1"/>
</dbReference>
<dbReference type="SUPFAM" id="SSF47769">
    <property type="entry name" value="SAM/Pointed domain"/>
    <property type="match status" value="1"/>
</dbReference>
<gene>
    <name evidence="3" type="primary">LOC111604939</name>
    <name evidence="4" type="synonym">LOC115482811</name>
</gene>
<dbReference type="GeneID" id="111604939"/>
<proteinExistence type="predicted"/>
<evidence type="ECO:0000313" key="4">
    <source>
        <dbReference type="RefSeq" id="XP_030078835.1"/>
    </source>
</evidence>
<dbReference type="RefSeq" id="XP_030078835.1">
    <property type="nucleotide sequence ID" value="XM_030222975.1"/>
</dbReference>
<dbReference type="SMART" id="SM00454">
    <property type="entry name" value="SAM"/>
    <property type="match status" value="1"/>
</dbReference>
<keyword evidence="2" id="KW-1185">Reference proteome</keyword>
<dbReference type="Gene3D" id="1.10.150.50">
    <property type="entry name" value="Transcription Factor, Ets-1"/>
    <property type="match status" value="1"/>
</dbReference>
<evidence type="ECO:0000313" key="2">
    <source>
        <dbReference type="Proteomes" id="UP000504633"/>
    </source>
</evidence>
<organism evidence="2 3">
    <name type="scientific">Drosophila hydei</name>
    <name type="common">Fruit fly</name>
    <dbReference type="NCBI Taxonomy" id="7224"/>
    <lineage>
        <taxon>Eukaryota</taxon>
        <taxon>Metazoa</taxon>
        <taxon>Ecdysozoa</taxon>
        <taxon>Arthropoda</taxon>
        <taxon>Hexapoda</taxon>
        <taxon>Insecta</taxon>
        <taxon>Pterygota</taxon>
        <taxon>Neoptera</taxon>
        <taxon>Endopterygota</taxon>
        <taxon>Diptera</taxon>
        <taxon>Brachycera</taxon>
        <taxon>Muscomorpha</taxon>
        <taxon>Ephydroidea</taxon>
        <taxon>Drosophilidae</taxon>
        <taxon>Drosophila</taxon>
    </lineage>
</organism>
<accession>A0A6J1MIQ1</accession>
<evidence type="ECO:0000313" key="3">
    <source>
        <dbReference type="RefSeq" id="XP_023178977.1"/>
    </source>
</evidence>
<dbReference type="PANTHER" id="PTHR46829">
    <property type="entry name" value="STERILE ALPHA MOTIF DOMAIN-CONTAINING PROTEIN 15"/>
    <property type="match status" value="1"/>
</dbReference>
<reference evidence="3 4" key="1">
    <citation type="submission" date="2025-04" db="UniProtKB">
        <authorList>
            <consortium name="RefSeq"/>
        </authorList>
    </citation>
    <scope>IDENTIFICATION</scope>
    <source>
        <strain evidence="3 4">15085-1641.00</strain>
        <tissue evidence="3 4">Whole body</tissue>
    </source>
</reference>
<protein>
    <submittedName>
        <fullName evidence="3">Uncharacterized protein LOC111604939</fullName>
    </submittedName>
    <submittedName>
        <fullName evidence="4">Uncharacterized protein LOC115482811</fullName>
    </submittedName>
</protein>
<name>A0A6J1MIQ1_DROHY</name>
<dbReference type="KEGG" id="dhe:115482811"/>
<sequence length="342" mass="40744">MTYLYGLTDTKFKQQVEPKKLIKASPIKFRRNPLLERQLTIISDESPLICRSSPPTLLELCLNIIDKLPFGPIYDWNDRDVRQWIHRYGYPQYSNTFRVNMIGGRKLLLLDADALSAMNIKDFDHIKHITYGIRMLFHFELTKFSNSISLPDEKPNELYLLWHTQTGIYYDEYRRSDLYIRMQIIRDRSQSLDHWELLELWLHRERKHKYKELFALVPRFNMYNESSSRRSTRSQFSNDPVVSPPTLPDHDSNFSNAQLPWRLTCLNYFRPMSTIHWTRSNKECSTCIPPCECGWPPGYYVSDTVIGCLKHRFPEKFAHIYEGASGFQLQESLMMRWTRFSF</sequence>
<dbReference type="AlphaFoldDB" id="A0A6J1MIQ1"/>
<evidence type="ECO:0000259" key="1">
    <source>
        <dbReference type="PROSITE" id="PS50105"/>
    </source>
</evidence>